<dbReference type="PANTHER" id="PTHR46825">
    <property type="entry name" value="D-ALANYL-D-ALANINE-CARBOXYPEPTIDASE/ENDOPEPTIDASE AMPH"/>
    <property type="match status" value="1"/>
</dbReference>
<feature type="domain" description="Beta-lactamase-related" evidence="1">
    <location>
        <begin position="75"/>
        <end position="389"/>
    </location>
</feature>
<dbReference type="eggNOG" id="COG1680">
    <property type="taxonomic scope" value="Bacteria"/>
</dbReference>
<proteinExistence type="predicted"/>
<dbReference type="SUPFAM" id="SSF56601">
    <property type="entry name" value="beta-lactamase/transpeptidase-like"/>
    <property type="match status" value="1"/>
</dbReference>
<dbReference type="STRING" id="391625.PPSIR1_26006"/>
<dbReference type="AlphaFoldDB" id="A6GFP6"/>
<dbReference type="InterPro" id="IPR050491">
    <property type="entry name" value="AmpC-like"/>
</dbReference>
<keyword evidence="3" id="KW-1185">Reference proteome</keyword>
<dbReference type="InterPro" id="IPR012338">
    <property type="entry name" value="Beta-lactam/transpept-like"/>
</dbReference>
<accession>A6GFP6</accession>
<gene>
    <name evidence="2" type="ORF">PPSIR1_26006</name>
</gene>
<protein>
    <recommendedName>
        <fullName evidence="1">Beta-lactamase-related domain-containing protein</fullName>
    </recommendedName>
</protein>
<dbReference type="PANTHER" id="PTHR46825:SF15">
    <property type="entry name" value="BETA-LACTAMASE-RELATED DOMAIN-CONTAINING PROTEIN"/>
    <property type="match status" value="1"/>
</dbReference>
<dbReference type="Pfam" id="PF00144">
    <property type="entry name" value="Beta-lactamase"/>
    <property type="match status" value="1"/>
</dbReference>
<comment type="caution">
    <text evidence="2">The sequence shown here is derived from an EMBL/GenBank/DDBJ whole genome shotgun (WGS) entry which is preliminary data.</text>
</comment>
<name>A6GFP6_9BACT</name>
<organism evidence="2 3">
    <name type="scientific">Plesiocystis pacifica SIR-1</name>
    <dbReference type="NCBI Taxonomy" id="391625"/>
    <lineage>
        <taxon>Bacteria</taxon>
        <taxon>Pseudomonadati</taxon>
        <taxon>Myxococcota</taxon>
        <taxon>Polyangia</taxon>
        <taxon>Nannocystales</taxon>
        <taxon>Nannocystaceae</taxon>
        <taxon>Plesiocystis</taxon>
    </lineage>
</organism>
<sequence length="833" mass="90971">MPAPSRPQSPSESTPRSLLGARAVSVSLAVVALFACEPKGELEQPAPAPAVDSSTQELEARLDYLGEQLELARVRGHVPGMAIAVVRDDELIYAEGFGVTDLDANTPATAETVFAIGSSTKAFSSTLAAMMVDEGKLGWDDPASQHLEGFELAIDVKDAKEEGQVATIRDLLAHRTGFTRMGILWAGGKVPRAEVLRYATQAKPVAPFRDRFLYNNVTYMAGSMTAAQAAGTSWEELVQARLLEPLHMDHSSVDFDSAMADPKRAKGYTWRPDLGEGGEFEVAPPRSTDVIAPAGSIYSSVLDMSNWLRLQLGRGEFEGQRLVSEAALAETWTKQIEISPDVDYGMGWMLREWEGHRVIEHGGNIDGYAASVAFMPDDGIGMVLLTNASMTPLQQEGMNIVWSALLTDEYKASAEGSAGGEDFGELVGAYVAEMPGFNGQNFEILVQDGKLAVDVPGQMVFTLKAPDEEGWRYFEATDTIAISFDRDADGQIMALRLHQNGMNMELLREGYELAPEVSVAEVRPYLGSYRNEDAGMSAEVLVHNGRLAVDVVGQMIYDLELPDKNGDYRFRINPDFVVTFKKGEGEREGEIVGMSIAQPGGGGVFVRVDEPAQAVTLEQLHRKRKTERKAKALKKAGVVHLRSKVELVNAGASATAEVWFDAEGRLRQDTDLGPLGSMTAVMLGEEGWSESTFSPRKQLEGLELSQTFRGHPRVLYGDWRPYFDDEALVRTEQRDGREVHVVELSHPELPTTTVYVDAKTGDAVEVHGVEVTPTGLRIPVTVKLSDYRTVKGLRLPFRSESETAPSGITVETLELVETKVGEDPARFVPMPTD</sequence>
<dbReference type="OrthoDB" id="9801061at2"/>
<evidence type="ECO:0000313" key="3">
    <source>
        <dbReference type="Proteomes" id="UP000005801"/>
    </source>
</evidence>
<reference evidence="2 3" key="1">
    <citation type="submission" date="2007-06" db="EMBL/GenBank/DDBJ databases">
        <authorList>
            <person name="Shimkets L."/>
            <person name="Ferriera S."/>
            <person name="Johnson J."/>
            <person name="Kravitz S."/>
            <person name="Beeson K."/>
            <person name="Sutton G."/>
            <person name="Rogers Y.-H."/>
            <person name="Friedman R."/>
            <person name="Frazier M."/>
            <person name="Venter J.C."/>
        </authorList>
    </citation>
    <scope>NUCLEOTIDE SEQUENCE [LARGE SCALE GENOMIC DNA]</scope>
    <source>
        <strain evidence="2 3">SIR-1</strain>
    </source>
</reference>
<evidence type="ECO:0000313" key="2">
    <source>
        <dbReference type="EMBL" id="EDM75297.1"/>
    </source>
</evidence>
<dbReference type="InterPro" id="IPR001466">
    <property type="entry name" value="Beta-lactam-related"/>
</dbReference>
<dbReference type="Proteomes" id="UP000005801">
    <property type="component" value="Unassembled WGS sequence"/>
</dbReference>
<dbReference type="EMBL" id="ABCS01000096">
    <property type="protein sequence ID" value="EDM75297.1"/>
    <property type="molecule type" value="Genomic_DNA"/>
</dbReference>
<evidence type="ECO:0000259" key="1">
    <source>
        <dbReference type="Pfam" id="PF00144"/>
    </source>
</evidence>
<dbReference type="RefSeq" id="WP_006975536.1">
    <property type="nucleotide sequence ID" value="NZ_ABCS01000096.1"/>
</dbReference>
<dbReference type="Gene3D" id="3.40.710.10">
    <property type="entry name" value="DD-peptidase/beta-lactamase superfamily"/>
    <property type="match status" value="1"/>
</dbReference>